<dbReference type="InParanoid" id="E3N5Z4"/>
<keyword evidence="1" id="KW-0732">Signal</keyword>
<feature type="chain" id="PRO_5003178174" evidence="1">
    <location>
        <begin position="18"/>
        <end position="102"/>
    </location>
</feature>
<evidence type="ECO:0000313" key="2">
    <source>
        <dbReference type="EMBL" id="EFO87396.1"/>
    </source>
</evidence>
<dbReference type="Proteomes" id="UP000008281">
    <property type="component" value="Unassembled WGS sequence"/>
</dbReference>
<dbReference type="Pfam" id="PF14747">
    <property type="entry name" value="DUF4473"/>
    <property type="match status" value="1"/>
</dbReference>
<sequence length="102" mass="11736">MTKLFFLLALSFSLTHALYQMRFSEEIASRLRSDGMSGKSVDALVKIYKDFRSREAQINAGTLRTTINDEVLVYLKQRDALLTSVSGKERKIFWDRVSSRNP</sequence>
<dbReference type="CTD" id="9808364"/>
<protein>
    <submittedName>
        <fullName evidence="2">Uncharacterized protein</fullName>
    </submittedName>
</protein>
<keyword evidence="3" id="KW-1185">Reference proteome</keyword>
<dbReference type="HOGENOM" id="CLU_2280046_0_0_1"/>
<dbReference type="GeneID" id="9808364"/>
<dbReference type="InterPro" id="IPR027913">
    <property type="entry name" value="DUF4473"/>
</dbReference>
<gene>
    <name evidence="2" type="ORF">CRE_30380</name>
</gene>
<dbReference type="KEGG" id="crq:GCK72_012546"/>
<feature type="signal peptide" evidence="1">
    <location>
        <begin position="1"/>
        <end position="17"/>
    </location>
</feature>
<evidence type="ECO:0000313" key="3">
    <source>
        <dbReference type="Proteomes" id="UP000008281"/>
    </source>
</evidence>
<reference evidence="2" key="1">
    <citation type="submission" date="2007-07" db="EMBL/GenBank/DDBJ databases">
        <title>PCAP assembly of the Caenorhabditis remanei genome.</title>
        <authorList>
            <consortium name="The Caenorhabditis remanei Sequencing Consortium"/>
            <person name="Wilson R.K."/>
        </authorList>
    </citation>
    <scope>NUCLEOTIDE SEQUENCE [LARGE SCALE GENOMIC DNA]</scope>
    <source>
        <strain evidence="2">PB4641</strain>
    </source>
</reference>
<name>E3N5Z4_CAERE</name>
<accession>E3N5Z4</accession>
<dbReference type="EMBL" id="DS268535">
    <property type="protein sequence ID" value="EFO87396.1"/>
    <property type="molecule type" value="Genomic_DNA"/>
</dbReference>
<dbReference type="AlphaFoldDB" id="E3N5Z4"/>
<evidence type="ECO:0000256" key="1">
    <source>
        <dbReference type="SAM" id="SignalP"/>
    </source>
</evidence>
<dbReference type="RefSeq" id="XP_003096159.2">
    <property type="nucleotide sequence ID" value="XM_003096111.2"/>
</dbReference>
<organism evidence="3">
    <name type="scientific">Caenorhabditis remanei</name>
    <name type="common">Caenorhabditis vulgaris</name>
    <dbReference type="NCBI Taxonomy" id="31234"/>
    <lineage>
        <taxon>Eukaryota</taxon>
        <taxon>Metazoa</taxon>
        <taxon>Ecdysozoa</taxon>
        <taxon>Nematoda</taxon>
        <taxon>Chromadorea</taxon>
        <taxon>Rhabditida</taxon>
        <taxon>Rhabditina</taxon>
        <taxon>Rhabditomorpha</taxon>
        <taxon>Rhabditoidea</taxon>
        <taxon>Rhabditidae</taxon>
        <taxon>Peloderinae</taxon>
        <taxon>Caenorhabditis</taxon>
    </lineage>
</organism>
<proteinExistence type="predicted"/>